<sequence length="290" mass="32900">MASQIVDKSESPYHEINIAHMSCEEMRHGSVSSEDETLLHVPLNMKYRRRRPGFIGYIQEPCIAFLVGGILFSILLVIGITTLAIVQQSAASYPQSNRINHHDSKSKSVLRNENGLRITSDGKLLECGETAKAAAENGCVFDAFAFSYIPPACFEQDLMEEALSPDSYLAPWAAGDFPWYKWSNFTEPVPQTSEALSQHTNLWTNNAWHKAHCLYEWRLITRALHRQATGVRPVYVLKRALEVAHVNHCNQMVSDPLTEDASPIWAMRNVGRCIRVDEDEDDWEEPELHF</sequence>
<keyword evidence="3" id="KW-1185">Reference proteome</keyword>
<proteinExistence type="predicted"/>
<dbReference type="PANTHER" id="PTHR35896:SF3">
    <property type="entry name" value="MAJOR FACILITATOR SUPERFAMILY TRANSPORTER"/>
    <property type="match status" value="1"/>
</dbReference>
<name>A0ABR4P2H3_9HELO</name>
<evidence type="ECO:0000256" key="1">
    <source>
        <dbReference type="SAM" id="Phobius"/>
    </source>
</evidence>
<dbReference type="InterPro" id="IPR053008">
    <property type="entry name" value="Phomopsin_biosynth_assoc"/>
</dbReference>
<keyword evidence="1" id="KW-0812">Transmembrane</keyword>
<gene>
    <name evidence="2" type="ORF">PVAG01_11382</name>
</gene>
<comment type="caution">
    <text evidence="2">The sequence shown here is derived from an EMBL/GenBank/DDBJ whole genome shotgun (WGS) entry which is preliminary data.</text>
</comment>
<protein>
    <submittedName>
        <fullName evidence="2">Uncharacterized protein</fullName>
    </submittedName>
</protein>
<evidence type="ECO:0000313" key="3">
    <source>
        <dbReference type="Proteomes" id="UP001629113"/>
    </source>
</evidence>
<keyword evidence="1" id="KW-0472">Membrane</keyword>
<dbReference type="EMBL" id="JBFCZG010000011">
    <property type="protein sequence ID" value="KAL3417382.1"/>
    <property type="molecule type" value="Genomic_DNA"/>
</dbReference>
<feature type="transmembrane region" description="Helical" evidence="1">
    <location>
        <begin position="54"/>
        <end position="86"/>
    </location>
</feature>
<reference evidence="2 3" key="1">
    <citation type="submission" date="2024-06" db="EMBL/GenBank/DDBJ databases">
        <title>Complete genome of Phlyctema vagabunda strain 19-DSS-EL-015.</title>
        <authorList>
            <person name="Fiorenzani C."/>
        </authorList>
    </citation>
    <scope>NUCLEOTIDE SEQUENCE [LARGE SCALE GENOMIC DNA]</scope>
    <source>
        <strain evidence="2 3">19-DSS-EL-015</strain>
    </source>
</reference>
<organism evidence="2 3">
    <name type="scientific">Phlyctema vagabunda</name>
    <dbReference type="NCBI Taxonomy" id="108571"/>
    <lineage>
        <taxon>Eukaryota</taxon>
        <taxon>Fungi</taxon>
        <taxon>Dikarya</taxon>
        <taxon>Ascomycota</taxon>
        <taxon>Pezizomycotina</taxon>
        <taxon>Leotiomycetes</taxon>
        <taxon>Helotiales</taxon>
        <taxon>Dermateaceae</taxon>
        <taxon>Phlyctema</taxon>
    </lineage>
</organism>
<evidence type="ECO:0000313" key="2">
    <source>
        <dbReference type="EMBL" id="KAL3417382.1"/>
    </source>
</evidence>
<keyword evidence="1" id="KW-1133">Transmembrane helix</keyword>
<dbReference type="PANTHER" id="PTHR35896">
    <property type="entry name" value="IG-LIKE DOMAIN-CONTAINING PROTEIN"/>
    <property type="match status" value="1"/>
</dbReference>
<dbReference type="Proteomes" id="UP001629113">
    <property type="component" value="Unassembled WGS sequence"/>
</dbReference>
<accession>A0ABR4P2H3</accession>